<dbReference type="RefSeq" id="WP_284371039.1">
    <property type="nucleotide sequence ID" value="NZ_BSNJ01000003.1"/>
</dbReference>
<dbReference type="Proteomes" id="UP001161390">
    <property type="component" value="Unassembled WGS sequence"/>
</dbReference>
<dbReference type="InterPro" id="IPR050204">
    <property type="entry name" value="AraC_XylS_family_regulators"/>
</dbReference>
<keyword evidence="6" id="KW-1185">Reference proteome</keyword>
<dbReference type="Pfam" id="PF12833">
    <property type="entry name" value="HTH_18"/>
    <property type="match status" value="1"/>
</dbReference>
<keyword evidence="3" id="KW-0804">Transcription</keyword>
<proteinExistence type="predicted"/>
<dbReference type="EMBL" id="BSNJ01000003">
    <property type="protein sequence ID" value="GLQ20438.1"/>
    <property type="molecule type" value="Genomic_DNA"/>
</dbReference>
<gene>
    <name evidence="5" type="ORF">GCM10007854_13930</name>
</gene>
<dbReference type="PROSITE" id="PS01124">
    <property type="entry name" value="HTH_ARAC_FAMILY_2"/>
    <property type="match status" value="1"/>
</dbReference>
<protein>
    <recommendedName>
        <fullName evidence="4">HTH araC/xylS-type domain-containing protein</fullName>
    </recommendedName>
</protein>
<evidence type="ECO:0000256" key="2">
    <source>
        <dbReference type="ARBA" id="ARBA00023125"/>
    </source>
</evidence>
<dbReference type="InterPro" id="IPR018062">
    <property type="entry name" value="HTH_AraC-typ_CS"/>
</dbReference>
<feature type="domain" description="HTH araC/xylS-type" evidence="4">
    <location>
        <begin position="136"/>
        <end position="234"/>
    </location>
</feature>
<evidence type="ECO:0000313" key="6">
    <source>
        <dbReference type="Proteomes" id="UP001161390"/>
    </source>
</evidence>
<keyword evidence="1" id="KW-0805">Transcription regulation</keyword>
<evidence type="ECO:0000256" key="3">
    <source>
        <dbReference type="ARBA" id="ARBA00023163"/>
    </source>
</evidence>
<dbReference type="InterPro" id="IPR009057">
    <property type="entry name" value="Homeodomain-like_sf"/>
</dbReference>
<evidence type="ECO:0000313" key="5">
    <source>
        <dbReference type="EMBL" id="GLQ20438.1"/>
    </source>
</evidence>
<dbReference type="InterPro" id="IPR018060">
    <property type="entry name" value="HTH_AraC"/>
</dbReference>
<dbReference type="PROSITE" id="PS00041">
    <property type="entry name" value="HTH_ARAC_FAMILY_1"/>
    <property type="match status" value="1"/>
</dbReference>
<evidence type="ECO:0000259" key="4">
    <source>
        <dbReference type="PROSITE" id="PS01124"/>
    </source>
</evidence>
<sequence>MTRPTQTLPGAPVALIERSWPGLVFGRYRENIRDGVEWPMQDDRHTIILHEGGRMNRLESELDGSGHIVGGAMAGEVWSVPQGRRYATSAQGGVVTYAVMKLDEARLREAMGSRSGPIELIGCLGRYDPFLLRAVERLGDYIADNLSQTIRLEDMATVAGMSEHQLLDGFALHFGTTPAQYVLRQRLRWVRSLLAETVLSITDIAFRTGFASHSHLTTRFRTEYGLTPSAFRKGI</sequence>
<dbReference type="SUPFAM" id="SSF46689">
    <property type="entry name" value="Homeodomain-like"/>
    <property type="match status" value="2"/>
</dbReference>
<dbReference type="PANTHER" id="PTHR46796:SF6">
    <property type="entry name" value="ARAC SUBFAMILY"/>
    <property type="match status" value="1"/>
</dbReference>
<organism evidence="5 6">
    <name type="scientific">Algimonas porphyrae</name>
    <dbReference type="NCBI Taxonomy" id="1128113"/>
    <lineage>
        <taxon>Bacteria</taxon>
        <taxon>Pseudomonadati</taxon>
        <taxon>Pseudomonadota</taxon>
        <taxon>Alphaproteobacteria</taxon>
        <taxon>Maricaulales</taxon>
        <taxon>Robiginitomaculaceae</taxon>
        <taxon>Algimonas</taxon>
    </lineage>
</organism>
<dbReference type="Gene3D" id="1.10.10.60">
    <property type="entry name" value="Homeodomain-like"/>
    <property type="match status" value="1"/>
</dbReference>
<name>A0ABQ5V0V9_9PROT</name>
<reference evidence="5" key="1">
    <citation type="journal article" date="2014" name="Int. J. Syst. Evol. Microbiol.">
        <title>Complete genome of a new Firmicutes species belonging to the dominant human colonic microbiota ('Ruminococcus bicirculans') reveals two chromosomes and a selective capacity to utilize plant glucans.</title>
        <authorList>
            <consortium name="NISC Comparative Sequencing Program"/>
            <person name="Wegmann U."/>
            <person name="Louis P."/>
            <person name="Goesmann A."/>
            <person name="Henrissat B."/>
            <person name="Duncan S.H."/>
            <person name="Flint H.J."/>
        </authorList>
    </citation>
    <scope>NUCLEOTIDE SEQUENCE</scope>
    <source>
        <strain evidence="5">NBRC 108216</strain>
    </source>
</reference>
<keyword evidence="2" id="KW-0238">DNA-binding</keyword>
<dbReference type="SMART" id="SM00342">
    <property type="entry name" value="HTH_ARAC"/>
    <property type="match status" value="1"/>
</dbReference>
<accession>A0ABQ5V0V9</accession>
<reference evidence="5" key="2">
    <citation type="submission" date="2023-01" db="EMBL/GenBank/DDBJ databases">
        <title>Draft genome sequence of Algimonas porphyrae strain NBRC 108216.</title>
        <authorList>
            <person name="Sun Q."/>
            <person name="Mori K."/>
        </authorList>
    </citation>
    <scope>NUCLEOTIDE SEQUENCE</scope>
    <source>
        <strain evidence="5">NBRC 108216</strain>
    </source>
</reference>
<dbReference type="PANTHER" id="PTHR46796">
    <property type="entry name" value="HTH-TYPE TRANSCRIPTIONAL ACTIVATOR RHAS-RELATED"/>
    <property type="match status" value="1"/>
</dbReference>
<evidence type="ECO:0000256" key="1">
    <source>
        <dbReference type="ARBA" id="ARBA00023015"/>
    </source>
</evidence>
<comment type="caution">
    <text evidence="5">The sequence shown here is derived from an EMBL/GenBank/DDBJ whole genome shotgun (WGS) entry which is preliminary data.</text>
</comment>